<sequence>MTKMKDDQDDVAIRAASKIFGDMLRRQRQKSQWMFRELAEKTEVEEDIISQLEAGEPVGTEIEHERLCEFLGLPVDTFAKLIRNQRALLETTGQSSSETMPSNVVKISGYRNKWAKTTTHPEA</sequence>
<dbReference type="InterPro" id="IPR010982">
    <property type="entry name" value="Lambda_DNA-bd_dom_sf"/>
</dbReference>
<evidence type="ECO:0000313" key="2">
    <source>
        <dbReference type="Proteomes" id="UP000435138"/>
    </source>
</evidence>
<keyword evidence="2" id="KW-1185">Reference proteome</keyword>
<comment type="caution">
    <text evidence="1">The sequence shown here is derived from an EMBL/GenBank/DDBJ whole genome shotgun (WGS) entry which is preliminary data.</text>
</comment>
<name>A0A6A8AI73_9HYPH</name>
<reference evidence="1 2" key="1">
    <citation type="submission" date="2019-11" db="EMBL/GenBank/DDBJ databases">
        <title>Genome analysis of Rhizobacterium cereale a novel genus and species isolated from maize roots in North Spain.</title>
        <authorList>
            <person name="Menendez E."/>
            <person name="Flores-Felix J.D."/>
            <person name="Ramirez-Bahena M.-H."/>
            <person name="Igual J.M."/>
            <person name="Garcia-Fraile P."/>
            <person name="Peix A."/>
            <person name="Velazquez E."/>
        </authorList>
    </citation>
    <scope>NUCLEOTIDE SEQUENCE [LARGE SCALE GENOMIC DNA]</scope>
    <source>
        <strain evidence="1 2">RZME27</strain>
    </source>
</reference>
<dbReference type="EMBL" id="WIXI01000050">
    <property type="protein sequence ID" value="MQY49517.1"/>
    <property type="molecule type" value="Genomic_DNA"/>
</dbReference>
<dbReference type="AlphaFoldDB" id="A0A6A8AI73"/>
<protein>
    <submittedName>
        <fullName evidence="1">Helix-turn-helix domain-containing protein</fullName>
    </submittedName>
</protein>
<dbReference type="Gene3D" id="1.10.260.40">
    <property type="entry name" value="lambda repressor-like DNA-binding domains"/>
    <property type="match status" value="1"/>
</dbReference>
<dbReference type="SUPFAM" id="SSF47413">
    <property type="entry name" value="lambda repressor-like DNA-binding domains"/>
    <property type="match status" value="1"/>
</dbReference>
<accession>A0A6A8AI73</accession>
<evidence type="ECO:0000313" key="1">
    <source>
        <dbReference type="EMBL" id="MQY49517.1"/>
    </source>
</evidence>
<dbReference type="Pfam" id="PF13560">
    <property type="entry name" value="HTH_31"/>
    <property type="match status" value="1"/>
</dbReference>
<dbReference type="GO" id="GO:0003677">
    <property type="term" value="F:DNA binding"/>
    <property type="evidence" value="ECO:0007669"/>
    <property type="project" value="InterPro"/>
</dbReference>
<dbReference type="InterPro" id="IPR001387">
    <property type="entry name" value="Cro/C1-type_HTH"/>
</dbReference>
<dbReference type="Proteomes" id="UP000435138">
    <property type="component" value="Unassembled WGS sequence"/>
</dbReference>
<proteinExistence type="predicted"/>
<dbReference type="CDD" id="cd00093">
    <property type="entry name" value="HTH_XRE"/>
    <property type="match status" value="1"/>
</dbReference>
<gene>
    <name evidence="1" type="ORF">GAO09_26125</name>
</gene>
<organism evidence="1 2">
    <name type="scientific">Endobacterium cereale</name>
    <dbReference type="NCBI Taxonomy" id="2663029"/>
    <lineage>
        <taxon>Bacteria</taxon>
        <taxon>Pseudomonadati</taxon>
        <taxon>Pseudomonadota</taxon>
        <taxon>Alphaproteobacteria</taxon>
        <taxon>Hyphomicrobiales</taxon>
        <taxon>Rhizobiaceae</taxon>
        <taxon>Endobacterium</taxon>
    </lineage>
</organism>